<dbReference type="PANTHER" id="PTHR42064:SF1">
    <property type="entry name" value="YALI0F28677P"/>
    <property type="match status" value="1"/>
</dbReference>
<dbReference type="PROSITE" id="PS50018">
    <property type="entry name" value="RAS_GTPASE_ACTIV_2"/>
    <property type="match status" value="1"/>
</dbReference>
<dbReference type="Proteomes" id="UP001479436">
    <property type="component" value="Unassembled WGS sequence"/>
</dbReference>
<feature type="compositionally biased region" description="Low complexity" evidence="1">
    <location>
        <begin position="450"/>
        <end position="460"/>
    </location>
</feature>
<reference evidence="3 4" key="1">
    <citation type="submission" date="2023-04" db="EMBL/GenBank/DDBJ databases">
        <title>Genome of Basidiobolus ranarum AG-B5.</title>
        <authorList>
            <person name="Stajich J.E."/>
            <person name="Carter-House D."/>
            <person name="Gryganskyi A."/>
        </authorList>
    </citation>
    <scope>NUCLEOTIDE SEQUENCE [LARGE SCALE GENOMIC DNA]</scope>
    <source>
        <strain evidence="3 4">AG-B5</strain>
    </source>
</reference>
<dbReference type="InterPro" id="IPR001936">
    <property type="entry name" value="RasGAP_dom"/>
</dbReference>
<evidence type="ECO:0000313" key="3">
    <source>
        <dbReference type="EMBL" id="KAK9704272.1"/>
    </source>
</evidence>
<dbReference type="SUPFAM" id="SSF48350">
    <property type="entry name" value="GTPase activation domain, GAP"/>
    <property type="match status" value="1"/>
</dbReference>
<dbReference type="Gene3D" id="1.10.506.10">
    <property type="entry name" value="GTPase Activation - p120gap, domain 1"/>
    <property type="match status" value="1"/>
</dbReference>
<evidence type="ECO:0000256" key="1">
    <source>
        <dbReference type="SAM" id="MobiDB-lite"/>
    </source>
</evidence>
<comment type="caution">
    <text evidence="3">The sequence shown here is derived from an EMBL/GenBank/DDBJ whole genome shotgun (WGS) entry which is preliminary data.</text>
</comment>
<name>A0ABR2VVQ8_9FUNG</name>
<feature type="region of interest" description="Disordered" evidence="1">
    <location>
        <begin position="448"/>
        <end position="468"/>
    </location>
</feature>
<feature type="region of interest" description="Disordered" evidence="1">
    <location>
        <begin position="1195"/>
        <end position="1216"/>
    </location>
</feature>
<dbReference type="EMBL" id="JASJQH010007573">
    <property type="protein sequence ID" value="KAK9704272.1"/>
    <property type="molecule type" value="Genomic_DNA"/>
</dbReference>
<evidence type="ECO:0000313" key="4">
    <source>
        <dbReference type="Proteomes" id="UP001479436"/>
    </source>
</evidence>
<evidence type="ECO:0000259" key="2">
    <source>
        <dbReference type="PROSITE" id="PS50018"/>
    </source>
</evidence>
<feature type="region of interest" description="Disordered" evidence="1">
    <location>
        <begin position="1293"/>
        <end position="1320"/>
    </location>
</feature>
<feature type="domain" description="Ras-GAP" evidence="2">
    <location>
        <begin position="109"/>
        <end position="352"/>
    </location>
</feature>
<sequence length="1320" mass="149524">MFSLPLSSPVVNWTDLRHLYYNENYQRQKDIREVQQLHNQNLALKLATRKHYLLDDALDHLYQLYKHEAKSEFASLYTARYVHLEKTVMERAISSSRHPSFIDSISSQSTSAILKFVEKLRDEPQVITNIINALTNEELENLVKADKTSAKSTIVDLLIFVLYGSPAFQKEEVLRRGLWKTVFVSLIKEKKGEKFMLDVLDKYVRLTDWNSKGILETQLMRILRRSETLLAGENEEESHSVFGRSGGTSDSAKAADMNTFLDKSCIDILSILDQYIPTCILSLSRAILEELPEQFHHNASLFLIVKFFFYRFLARAITYPEYYGMLDDYYFSEKQRQRILFPVHQRLYSYVTRFTNISPGWSRCSDMDNKIRHLVEKIVYRFSPPQLSDLSEPRASDSTSEFAPVFHLCPAFETVYPPTEIFPNVTPTIVLCPSDIVNLVDFVSQHKHGTGTSTSSKSTQPRGKKPQDPFECVVAQMKKVVDELRHVANDSWCLLYVSTTTTEISLKDPSMAIDETLDFSTMSFPSSSLFSSIPESDKARDQAEVPECVRTIGNAVLRIISNYDGKFYSPGTLMCCGGSPMDISIQQLLDAGINAARFSCNLSEATNYQHAKNLLDSLPDIYRENNYAELIQCTARSFEQRQMRRKAKRQLREYWGAYIHEYENRLRSALTKKEYRFSCLRLRMFYTSFRNTRQFERSRHTLTDISSKHSSDENEQAEVKKYLQDKGIHNFMLGEERFHRFCMEIDALKTSAMVGLWCSELYSKEAAVHSHQNRKSHGGNGLSRSGSLSFYAGSKSFVRRAVQPSYQRKKSTPSSPASLGRSFISGVASNLGQELKGQYWANDTAYHNLTGGDFALTMEMKLLGFILSDFNYLYKYTETDGWFNEFLSAEEPSNEEYEPDTNPRYAASFSGISQCYAEDEQYRTCHLNQDIYPPSSPKSVSTVSSTTTTSGLSISSPAPTASTFTPLGESLSSILSDTISLKSSYRNGIRVPCDDSLAYSALCTHLTLHPSPFQKLHTLYALELFIVAHLTSENVPGTDSIVDEIELVFRKVRPRGLVRDMQIIASFIPSVILDLSDEGKVFWDMSLAVTSLKKEVVNKIVARGTELVDHAGEWRKNPRKAENNRSANESNLSISIDYQLEEQEEALHQMEAVRLFTIAAKEDHPVAQRELAILYLSLPTIPNNLGSFVCPSPTSLTSGTRGHRSPTPPSPSTPTTPTFFSFMYDTNVKYNEANIASAMYWFSKAAAQGDTFSQRYLKHRDGAGRMSTVTPTKAHQNGHFTSMTSKKLYGLSNFTSSRTSTPPPPQPSSTTKSSYPNTSM</sequence>
<dbReference type="InterPro" id="IPR008936">
    <property type="entry name" value="Rho_GTPase_activation_prot"/>
</dbReference>
<dbReference type="PANTHER" id="PTHR42064">
    <property type="entry name" value="YALI0F28677P"/>
    <property type="match status" value="1"/>
</dbReference>
<gene>
    <name evidence="3" type="ORF">K7432_010291</name>
</gene>
<keyword evidence="4" id="KW-1185">Reference proteome</keyword>
<organism evidence="3 4">
    <name type="scientific">Basidiobolus ranarum</name>
    <dbReference type="NCBI Taxonomy" id="34480"/>
    <lineage>
        <taxon>Eukaryota</taxon>
        <taxon>Fungi</taxon>
        <taxon>Fungi incertae sedis</taxon>
        <taxon>Zoopagomycota</taxon>
        <taxon>Entomophthoromycotina</taxon>
        <taxon>Basidiobolomycetes</taxon>
        <taxon>Basidiobolales</taxon>
        <taxon>Basidiobolaceae</taxon>
        <taxon>Basidiobolus</taxon>
    </lineage>
</organism>
<dbReference type="InterPro" id="IPR011990">
    <property type="entry name" value="TPR-like_helical_dom_sf"/>
</dbReference>
<proteinExistence type="predicted"/>
<accession>A0ABR2VVQ8</accession>
<dbReference type="Gene3D" id="1.25.40.10">
    <property type="entry name" value="Tetratricopeptide repeat domain"/>
    <property type="match status" value="1"/>
</dbReference>
<protein>
    <recommendedName>
        <fullName evidence="2">Ras-GAP domain-containing protein</fullName>
    </recommendedName>
</protein>